<dbReference type="Pfam" id="PF13843">
    <property type="entry name" value="DDE_Tnp_1_7"/>
    <property type="match status" value="1"/>
</dbReference>
<dbReference type="OrthoDB" id="2432418at2759"/>
<reference evidence="3 4" key="1">
    <citation type="journal article" date="2018" name="New Phytol.">
        <title>Phylogenomics of Endogonaceae and evolution of mycorrhizas within Mucoromycota.</title>
        <authorList>
            <person name="Chang Y."/>
            <person name="Desiro A."/>
            <person name="Na H."/>
            <person name="Sandor L."/>
            <person name="Lipzen A."/>
            <person name="Clum A."/>
            <person name="Barry K."/>
            <person name="Grigoriev I.V."/>
            <person name="Martin F.M."/>
            <person name="Stajich J.E."/>
            <person name="Smith M.E."/>
            <person name="Bonito G."/>
            <person name="Spatafora J.W."/>
        </authorList>
    </citation>
    <scope>NUCLEOTIDE SEQUENCE [LARGE SCALE GENOMIC DNA]</scope>
    <source>
        <strain evidence="3 4">GMNB39</strain>
    </source>
</reference>
<proteinExistence type="predicted"/>
<protein>
    <recommendedName>
        <fullName evidence="2">PiggyBac transposable element-derived protein domain-containing protein</fullName>
    </recommendedName>
</protein>
<comment type="caution">
    <text evidence="3">The sequence shown here is derived from an EMBL/GenBank/DDBJ whole genome shotgun (WGS) entry which is preliminary data.</text>
</comment>
<evidence type="ECO:0000313" key="3">
    <source>
        <dbReference type="EMBL" id="RUP47478.1"/>
    </source>
</evidence>
<feature type="domain" description="PiggyBac transposable element-derived protein" evidence="2">
    <location>
        <begin position="174"/>
        <end position="230"/>
    </location>
</feature>
<organism evidence="3 4">
    <name type="scientific">Jimgerdemannia flammicorona</name>
    <dbReference type="NCBI Taxonomy" id="994334"/>
    <lineage>
        <taxon>Eukaryota</taxon>
        <taxon>Fungi</taxon>
        <taxon>Fungi incertae sedis</taxon>
        <taxon>Mucoromycota</taxon>
        <taxon>Mucoromycotina</taxon>
        <taxon>Endogonomycetes</taxon>
        <taxon>Endogonales</taxon>
        <taxon>Endogonaceae</taxon>
        <taxon>Jimgerdemannia</taxon>
    </lineage>
</organism>
<dbReference type="Proteomes" id="UP000268093">
    <property type="component" value="Unassembled WGS sequence"/>
</dbReference>
<accession>A0A433D9A9</accession>
<gene>
    <name evidence="3" type="ORF">BC936DRAFT_145689</name>
</gene>
<feature type="region of interest" description="Disordered" evidence="1">
    <location>
        <begin position="1"/>
        <end position="58"/>
    </location>
</feature>
<dbReference type="PANTHER" id="PTHR46599:SF3">
    <property type="entry name" value="PIGGYBAC TRANSPOSABLE ELEMENT-DERIVED PROTEIN 4"/>
    <property type="match status" value="1"/>
</dbReference>
<evidence type="ECO:0000259" key="2">
    <source>
        <dbReference type="Pfam" id="PF13843"/>
    </source>
</evidence>
<evidence type="ECO:0000313" key="4">
    <source>
        <dbReference type="Proteomes" id="UP000268093"/>
    </source>
</evidence>
<evidence type="ECO:0000256" key="1">
    <source>
        <dbReference type="SAM" id="MobiDB-lite"/>
    </source>
</evidence>
<feature type="compositionally biased region" description="Low complexity" evidence="1">
    <location>
        <begin position="13"/>
        <end position="58"/>
    </location>
</feature>
<dbReference type="AlphaFoldDB" id="A0A433D9A9"/>
<sequence length="262" mass="28751">MKKGMSHSLCTEPTSPSTASPSTAGPSTTSPSTTSPSTTGPSIASPSTASPSTAGLSTAKPLPLRSGFLCVEIPSKPRYLCIAPDVPAAMPTFASHKRKQAVPSLVLRKRKQAMPSLVLHKPKKLPVILALAPHKSKELPIVLAFMPLQHKKPHRPAWLKLPNDIVLPRDLQVVNLFRLFFPHQILKTIIANTNQYAESKRAGEKSQRWSDLTIPELLTFLGICIYSGLFLKSAGGLPWLWNICDTCRPLHRITEFMPLIRF</sequence>
<name>A0A433D9A9_9FUNG</name>
<keyword evidence="4" id="KW-1185">Reference proteome</keyword>
<dbReference type="EMBL" id="RBNI01004459">
    <property type="protein sequence ID" value="RUP47478.1"/>
    <property type="molecule type" value="Genomic_DNA"/>
</dbReference>
<dbReference type="InterPro" id="IPR029526">
    <property type="entry name" value="PGBD"/>
</dbReference>
<dbReference type="PANTHER" id="PTHR46599">
    <property type="entry name" value="PIGGYBAC TRANSPOSABLE ELEMENT-DERIVED PROTEIN 4"/>
    <property type="match status" value="1"/>
</dbReference>